<dbReference type="RefSeq" id="WP_012159727.1">
    <property type="nucleotide sequence ID" value="NC_009922.1"/>
</dbReference>
<dbReference type="EMBL" id="CP000853">
    <property type="protein sequence ID" value="ABW19415.1"/>
    <property type="molecule type" value="Genomic_DNA"/>
</dbReference>
<proteinExistence type="predicted"/>
<reference evidence="2" key="1">
    <citation type="submission" date="2007-10" db="EMBL/GenBank/DDBJ databases">
        <title>Complete genome of Alkaliphilus oremlandii OhILAs.</title>
        <authorList>
            <person name="Copeland A."/>
            <person name="Lucas S."/>
            <person name="Lapidus A."/>
            <person name="Barry K."/>
            <person name="Detter J.C."/>
            <person name="Glavina del Rio T."/>
            <person name="Hammon N."/>
            <person name="Israni S."/>
            <person name="Dalin E."/>
            <person name="Tice H."/>
            <person name="Pitluck S."/>
            <person name="Chain P."/>
            <person name="Malfatti S."/>
            <person name="Shin M."/>
            <person name="Vergez L."/>
            <person name="Schmutz J."/>
            <person name="Larimer F."/>
            <person name="Land M."/>
            <person name="Hauser L."/>
            <person name="Kyrpides N."/>
            <person name="Mikhailova N."/>
            <person name="Stolz J.F."/>
            <person name="Dawson A."/>
            <person name="Fisher E."/>
            <person name="Crable B."/>
            <person name="Perera E."/>
            <person name="Lisak J."/>
            <person name="Ranganathan M."/>
            <person name="Basu P."/>
            <person name="Richardson P."/>
        </authorList>
    </citation>
    <scope>NUCLEOTIDE SEQUENCE [LARGE SCALE GENOMIC DNA]</scope>
    <source>
        <strain evidence="2">OhILAs</strain>
    </source>
</reference>
<dbReference type="HOGENOM" id="CLU_069561_0_0_9"/>
<dbReference type="KEGG" id="aoe:Clos_1875"/>
<dbReference type="STRING" id="350688.Clos_1875"/>
<evidence type="ECO:0000313" key="2">
    <source>
        <dbReference type="Proteomes" id="UP000000269"/>
    </source>
</evidence>
<sequence>MILYLGSNGNIGILDFLQDEKNMIIKKLSGEFYLKKFVIHDMKSLDHYTYVVVDIECLRDDEDDVIEAITAFRTIYNPKLILIAKNIENALLSRIVNEAKVYNVITSSEIESIQEDIMRCLDNEEKFKEEIIKHVRRFNLRYSFTSDNTKIFVAGVKSKFSATKAAINLATFLADIGARVSYTEANESGYLSKIASYYGFKDSSYKYVDYYYNGNIPLNCSFNIIDIGLLNEKKLKIFNSSDIADVKIICGAAKQSEYEPLVNILEAAGEDLNVVLSSSSEKERNTMKKLLKNNKNKIYFTDDSAELFDTKDTDVFMQILRERIVENKAMKSN</sequence>
<accession>A8MHY3</accession>
<dbReference type="OrthoDB" id="2665969at2"/>
<dbReference type="AlphaFoldDB" id="A8MHY3"/>
<organism evidence="1 2">
    <name type="scientific">Alkaliphilus oremlandii (strain OhILAs)</name>
    <name type="common">Clostridium oremlandii (strain OhILAs)</name>
    <dbReference type="NCBI Taxonomy" id="350688"/>
    <lineage>
        <taxon>Bacteria</taxon>
        <taxon>Bacillati</taxon>
        <taxon>Bacillota</taxon>
        <taxon>Clostridia</taxon>
        <taxon>Peptostreptococcales</taxon>
        <taxon>Natronincolaceae</taxon>
        <taxon>Alkaliphilus</taxon>
    </lineage>
</organism>
<gene>
    <name evidence="1" type="ordered locus">Clos_1875</name>
</gene>
<protein>
    <submittedName>
        <fullName evidence="1">Uncharacterized protein</fullName>
    </submittedName>
</protein>
<dbReference type="eggNOG" id="ENOG502ZBVT">
    <property type="taxonomic scope" value="Bacteria"/>
</dbReference>
<dbReference type="Proteomes" id="UP000000269">
    <property type="component" value="Chromosome"/>
</dbReference>
<name>A8MHY3_ALKOO</name>
<keyword evidence="2" id="KW-1185">Reference proteome</keyword>
<evidence type="ECO:0000313" key="1">
    <source>
        <dbReference type="EMBL" id="ABW19415.1"/>
    </source>
</evidence>